<feature type="domain" description="Type III secretion system flagellar brake protein YcgR PilZN" evidence="2">
    <location>
        <begin position="7"/>
        <end position="86"/>
    </location>
</feature>
<dbReference type="InterPro" id="IPR009875">
    <property type="entry name" value="PilZ_domain"/>
</dbReference>
<evidence type="ECO:0000259" key="2">
    <source>
        <dbReference type="Pfam" id="PF12945"/>
    </source>
</evidence>
<protein>
    <submittedName>
        <fullName evidence="3">Flagellar brake protein YcgR</fullName>
    </submittedName>
</protein>
<accession>A0A2T0AWP9</accession>
<keyword evidence="3" id="KW-0969">Cilium</keyword>
<dbReference type="OrthoDB" id="3493at2"/>
<organism evidence="3 4">
    <name type="scientific">Clostridium thermopalmarium DSM 5974</name>
    <dbReference type="NCBI Taxonomy" id="1121340"/>
    <lineage>
        <taxon>Bacteria</taxon>
        <taxon>Bacillati</taxon>
        <taxon>Bacillota</taxon>
        <taxon>Clostridia</taxon>
        <taxon>Eubacteriales</taxon>
        <taxon>Clostridiaceae</taxon>
        <taxon>Clostridium</taxon>
    </lineage>
</organism>
<dbReference type="Gene3D" id="2.40.10.220">
    <property type="entry name" value="predicted glycosyltransferase like domains"/>
    <property type="match status" value="1"/>
</dbReference>
<feature type="domain" description="PilZ" evidence="1">
    <location>
        <begin position="93"/>
        <end position="205"/>
    </location>
</feature>
<sequence length="218" mass="25404">MAELKFKVNNRVEIISEEGVFICDIQDIKDEYIAISIPIKDFQYLPLRKDEKIEVLYYDDGSIYKFSSIVVKRDKSNIPLIWISMPNKFEKIQRRKFVRVPLVYETKCALVNRNLELSKKELCNVRFQKGTILDLSGGGVRLKTDIAAQKDDVLALIIPISRGHIIVKGEVKRTSTDELGEMVYGINFIDLKTMEQEKIIRFVFQVMREHMKKGLREE</sequence>
<evidence type="ECO:0000259" key="1">
    <source>
        <dbReference type="Pfam" id="PF07238"/>
    </source>
</evidence>
<gene>
    <name evidence="3" type="primary">ycgR</name>
    <name evidence="3" type="ORF">CPAL_06930</name>
</gene>
<keyword evidence="3" id="KW-0966">Cell projection</keyword>
<dbReference type="GO" id="GO:0035438">
    <property type="term" value="F:cyclic-di-GMP binding"/>
    <property type="evidence" value="ECO:0007669"/>
    <property type="project" value="InterPro"/>
</dbReference>
<keyword evidence="3" id="KW-0282">Flagellum</keyword>
<dbReference type="Pfam" id="PF12945">
    <property type="entry name" value="PilZNR"/>
    <property type="match status" value="1"/>
</dbReference>
<dbReference type="Pfam" id="PF07238">
    <property type="entry name" value="PilZ"/>
    <property type="match status" value="1"/>
</dbReference>
<dbReference type="Proteomes" id="UP000239614">
    <property type="component" value="Unassembled WGS sequence"/>
</dbReference>
<dbReference type="RefSeq" id="WP_106024111.1">
    <property type="nucleotide sequence ID" value="NZ_PVXN01000012.1"/>
</dbReference>
<dbReference type="InterPro" id="IPR009926">
    <property type="entry name" value="T3SS_YcgR_PilZN"/>
</dbReference>
<evidence type="ECO:0000313" key="3">
    <source>
        <dbReference type="EMBL" id="PRR75141.1"/>
    </source>
</evidence>
<comment type="caution">
    <text evidence="3">The sequence shown here is derived from an EMBL/GenBank/DDBJ whole genome shotgun (WGS) entry which is preliminary data.</text>
</comment>
<evidence type="ECO:0000313" key="4">
    <source>
        <dbReference type="Proteomes" id="UP000239614"/>
    </source>
</evidence>
<dbReference type="EMBL" id="PVXN01000012">
    <property type="protein sequence ID" value="PRR75141.1"/>
    <property type="molecule type" value="Genomic_DNA"/>
</dbReference>
<name>A0A2T0AWP9_9CLOT</name>
<dbReference type="AlphaFoldDB" id="A0A2T0AWP9"/>
<keyword evidence="4" id="KW-1185">Reference proteome</keyword>
<dbReference type="SUPFAM" id="SSF141371">
    <property type="entry name" value="PilZ domain-like"/>
    <property type="match status" value="1"/>
</dbReference>
<reference evidence="3 4" key="1">
    <citation type="submission" date="2018-03" db="EMBL/GenBank/DDBJ databases">
        <title>Genome sequence of Clostridium thermopalmarium DSM 5974.</title>
        <authorList>
            <person name="Poehlein A."/>
            <person name="Daniel R."/>
        </authorList>
    </citation>
    <scope>NUCLEOTIDE SEQUENCE [LARGE SCALE GENOMIC DNA]</scope>
    <source>
        <strain evidence="3 4">DSM 5974</strain>
    </source>
</reference>
<proteinExistence type="predicted"/>